<name>A0A1G2MTD0_9BACT</name>
<dbReference type="STRING" id="1802312.A3C06_02515"/>
<feature type="compositionally biased region" description="Basic and acidic residues" evidence="1">
    <location>
        <begin position="30"/>
        <end position="44"/>
    </location>
</feature>
<evidence type="ECO:0000313" key="2">
    <source>
        <dbReference type="EMBL" id="OHA26292.1"/>
    </source>
</evidence>
<accession>A0A1G2MTD0</accession>
<reference evidence="2 3" key="1">
    <citation type="journal article" date="2016" name="Nat. Commun.">
        <title>Thousands of microbial genomes shed light on interconnected biogeochemical processes in an aquifer system.</title>
        <authorList>
            <person name="Anantharaman K."/>
            <person name="Brown C.T."/>
            <person name="Hug L.A."/>
            <person name="Sharon I."/>
            <person name="Castelle C.J."/>
            <person name="Probst A.J."/>
            <person name="Thomas B.C."/>
            <person name="Singh A."/>
            <person name="Wilkins M.J."/>
            <person name="Karaoz U."/>
            <person name="Brodie E.L."/>
            <person name="Williams K.H."/>
            <person name="Hubbard S.S."/>
            <person name="Banfield J.F."/>
        </authorList>
    </citation>
    <scope>NUCLEOTIDE SEQUENCE [LARGE SCALE GENOMIC DNA]</scope>
</reference>
<dbReference type="Proteomes" id="UP000177565">
    <property type="component" value="Unassembled WGS sequence"/>
</dbReference>
<evidence type="ECO:0000313" key="3">
    <source>
        <dbReference type="Proteomes" id="UP000177565"/>
    </source>
</evidence>
<sequence>MNSAKIPATVFISQRLSWKLTMEKFGLSPEAKHSLRRGRSEGKGKGSTFLVELPAANSPSV</sequence>
<feature type="region of interest" description="Disordered" evidence="1">
    <location>
        <begin position="29"/>
        <end position="61"/>
    </location>
</feature>
<gene>
    <name evidence="2" type="ORF">A3C06_02515</name>
</gene>
<evidence type="ECO:0000256" key="1">
    <source>
        <dbReference type="SAM" id="MobiDB-lite"/>
    </source>
</evidence>
<organism evidence="2 3">
    <name type="scientific">Candidatus Taylorbacteria bacterium RIFCSPHIGHO2_02_FULL_46_13</name>
    <dbReference type="NCBI Taxonomy" id="1802312"/>
    <lineage>
        <taxon>Bacteria</taxon>
        <taxon>Candidatus Tayloriibacteriota</taxon>
    </lineage>
</organism>
<dbReference type="EMBL" id="MHRQ01000023">
    <property type="protein sequence ID" value="OHA26292.1"/>
    <property type="molecule type" value="Genomic_DNA"/>
</dbReference>
<proteinExistence type="predicted"/>
<comment type="caution">
    <text evidence="2">The sequence shown here is derived from an EMBL/GenBank/DDBJ whole genome shotgun (WGS) entry which is preliminary data.</text>
</comment>
<dbReference type="AlphaFoldDB" id="A0A1G2MTD0"/>
<protein>
    <submittedName>
        <fullName evidence="2">Uncharacterized protein</fullName>
    </submittedName>
</protein>